<evidence type="ECO:0000313" key="11">
    <source>
        <dbReference type="Proteomes" id="UP000008984"/>
    </source>
</evidence>
<evidence type="ECO:0000256" key="1">
    <source>
        <dbReference type="ARBA" id="ARBA00004123"/>
    </source>
</evidence>
<feature type="region of interest" description="Disordered" evidence="8">
    <location>
        <begin position="784"/>
        <end position="822"/>
    </location>
</feature>
<keyword evidence="3" id="KW-0862">Zinc</keyword>
<feature type="domain" description="Zn(2)-C6 fungal-type" evidence="9">
    <location>
        <begin position="159"/>
        <end position="188"/>
    </location>
</feature>
<gene>
    <name evidence="10" type="ORF">TRIREDRAFT_112643</name>
</gene>
<dbReference type="InterPro" id="IPR007219">
    <property type="entry name" value="XnlR_reg_dom"/>
</dbReference>
<feature type="region of interest" description="Disordered" evidence="8">
    <location>
        <begin position="194"/>
        <end position="224"/>
    </location>
</feature>
<dbReference type="Proteomes" id="UP000008984">
    <property type="component" value="Unassembled WGS sequence"/>
</dbReference>
<dbReference type="eggNOG" id="ENOG502SIS0">
    <property type="taxonomic scope" value="Eukaryota"/>
</dbReference>
<evidence type="ECO:0000256" key="5">
    <source>
        <dbReference type="ARBA" id="ARBA00023125"/>
    </source>
</evidence>
<dbReference type="GO" id="GO:0006351">
    <property type="term" value="P:DNA-templated transcription"/>
    <property type="evidence" value="ECO:0007669"/>
    <property type="project" value="InterPro"/>
</dbReference>
<keyword evidence="7" id="KW-0539">Nucleus</keyword>
<dbReference type="PROSITE" id="PS50048">
    <property type="entry name" value="ZN2_CY6_FUNGAL_2"/>
    <property type="match status" value="1"/>
</dbReference>
<feature type="compositionally biased region" description="Polar residues" evidence="8">
    <location>
        <begin position="811"/>
        <end position="820"/>
    </location>
</feature>
<dbReference type="Gene3D" id="4.10.240.10">
    <property type="entry name" value="Zn(2)-C6 fungal-type DNA-binding domain"/>
    <property type="match status" value="1"/>
</dbReference>
<evidence type="ECO:0000256" key="8">
    <source>
        <dbReference type="SAM" id="MobiDB-lite"/>
    </source>
</evidence>
<dbReference type="CDD" id="cd00067">
    <property type="entry name" value="GAL4"/>
    <property type="match status" value="1"/>
</dbReference>
<dbReference type="GO" id="GO:0000981">
    <property type="term" value="F:DNA-binding transcription factor activity, RNA polymerase II-specific"/>
    <property type="evidence" value="ECO:0007669"/>
    <property type="project" value="InterPro"/>
</dbReference>
<organism evidence="11">
    <name type="scientific">Hypocrea jecorina (strain QM6a)</name>
    <name type="common">Trichoderma reesei</name>
    <dbReference type="NCBI Taxonomy" id="431241"/>
    <lineage>
        <taxon>Eukaryota</taxon>
        <taxon>Fungi</taxon>
        <taxon>Dikarya</taxon>
        <taxon>Ascomycota</taxon>
        <taxon>Pezizomycotina</taxon>
        <taxon>Sordariomycetes</taxon>
        <taxon>Hypocreomycetidae</taxon>
        <taxon>Hypocreales</taxon>
        <taxon>Hypocreaceae</taxon>
        <taxon>Trichoderma</taxon>
    </lineage>
</organism>
<feature type="compositionally biased region" description="Basic residues" evidence="8">
    <location>
        <begin position="194"/>
        <end position="212"/>
    </location>
</feature>
<dbReference type="Pfam" id="PF00172">
    <property type="entry name" value="Zn_clus"/>
    <property type="match status" value="1"/>
</dbReference>
<dbReference type="GO" id="GO:0005634">
    <property type="term" value="C:nucleus"/>
    <property type="evidence" value="ECO:0007669"/>
    <property type="project" value="UniProtKB-SubCell"/>
</dbReference>
<protein>
    <submittedName>
        <fullName evidence="10">Predicted protein</fullName>
    </submittedName>
</protein>
<name>G0RXL1_HYPJQ</name>
<dbReference type="InterPro" id="IPR051711">
    <property type="entry name" value="Stress_Response_Reg"/>
</dbReference>
<evidence type="ECO:0000313" key="10">
    <source>
        <dbReference type="EMBL" id="EGR44080.1"/>
    </source>
</evidence>
<dbReference type="AlphaFoldDB" id="G0RXL1"/>
<reference evidence="10 11" key="1">
    <citation type="journal article" date="2008" name="Nat. Biotechnol.">
        <title>Genome sequencing and analysis of the biomass-degrading fungus Trichoderma reesei (syn. Hypocrea jecorina).</title>
        <authorList>
            <person name="Martinez D."/>
            <person name="Berka R.M."/>
            <person name="Henrissat B."/>
            <person name="Saloheimo M."/>
            <person name="Arvas M."/>
            <person name="Baker S.E."/>
            <person name="Chapman J."/>
            <person name="Chertkov O."/>
            <person name="Coutinho P.M."/>
            <person name="Cullen D."/>
            <person name="Danchin E.G."/>
            <person name="Grigoriev I.V."/>
            <person name="Harris P."/>
            <person name="Jackson M."/>
            <person name="Kubicek C.P."/>
            <person name="Han C.S."/>
            <person name="Ho I."/>
            <person name="Larrondo L.F."/>
            <person name="de Leon A.L."/>
            <person name="Magnuson J.K."/>
            <person name="Merino S."/>
            <person name="Misra M."/>
            <person name="Nelson B."/>
            <person name="Putnam N."/>
            <person name="Robbertse B."/>
            <person name="Salamov A.A."/>
            <person name="Schmoll M."/>
            <person name="Terry A."/>
            <person name="Thayer N."/>
            <person name="Westerholm-Parvinen A."/>
            <person name="Schoch C.L."/>
            <person name="Yao J."/>
            <person name="Barabote R."/>
            <person name="Nelson M.A."/>
            <person name="Detter C."/>
            <person name="Bruce D."/>
            <person name="Kuske C.R."/>
            <person name="Xie G."/>
            <person name="Richardson P."/>
            <person name="Rokhsar D.S."/>
            <person name="Lucas S.M."/>
            <person name="Rubin E.M."/>
            <person name="Dunn-Coleman N."/>
            <person name="Ward M."/>
            <person name="Brettin T.S."/>
        </authorList>
    </citation>
    <scope>NUCLEOTIDE SEQUENCE [LARGE SCALE GENOMIC DNA]</scope>
    <source>
        <strain evidence="10 11">QM6a</strain>
    </source>
</reference>
<proteinExistence type="predicted"/>
<keyword evidence="5" id="KW-0238">DNA-binding</keyword>
<evidence type="ECO:0000259" key="9">
    <source>
        <dbReference type="PROSITE" id="PS50048"/>
    </source>
</evidence>
<keyword evidence="2" id="KW-0479">Metal-binding</keyword>
<dbReference type="CDD" id="cd12148">
    <property type="entry name" value="fungal_TF_MHR"/>
    <property type="match status" value="1"/>
</dbReference>
<keyword evidence="6" id="KW-0804">Transcription</keyword>
<dbReference type="PROSITE" id="PS00463">
    <property type="entry name" value="ZN2_CY6_FUNGAL_1"/>
    <property type="match status" value="1"/>
</dbReference>
<evidence type="ECO:0000256" key="7">
    <source>
        <dbReference type="ARBA" id="ARBA00023242"/>
    </source>
</evidence>
<dbReference type="GO" id="GO:0008270">
    <property type="term" value="F:zinc ion binding"/>
    <property type="evidence" value="ECO:0007669"/>
    <property type="project" value="InterPro"/>
</dbReference>
<evidence type="ECO:0000256" key="2">
    <source>
        <dbReference type="ARBA" id="ARBA00022723"/>
    </source>
</evidence>
<dbReference type="KEGG" id="tre:TRIREDRAFT_112643"/>
<dbReference type="GO" id="GO:0045944">
    <property type="term" value="P:positive regulation of transcription by RNA polymerase II"/>
    <property type="evidence" value="ECO:0007669"/>
    <property type="project" value="TreeGrafter"/>
</dbReference>
<dbReference type="InterPro" id="IPR036864">
    <property type="entry name" value="Zn2-C6_fun-type_DNA-bd_sf"/>
</dbReference>
<dbReference type="GeneID" id="18482624"/>
<comment type="subcellular location">
    <subcellularLocation>
        <location evidence="1">Nucleus</location>
    </subcellularLocation>
</comment>
<dbReference type="OrthoDB" id="6486656at2759"/>
<evidence type="ECO:0000256" key="3">
    <source>
        <dbReference type="ARBA" id="ARBA00022833"/>
    </source>
</evidence>
<dbReference type="InterPro" id="IPR001138">
    <property type="entry name" value="Zn2Cys6_DnaBD"/>
</dbReference>
<dbReference type="EMBL" id="GL985105">
    <property type="protein sequence ID" value="EGR44080.1"/>
    <property type="molecule type" value="Genomic_DNA"/>
</dbReference>
<evidence type="ECO:0000256" key="6">
    <source>
        <dbReference type="ARBA" id="ARBA00023163"/>
    </source>
</evidence>
<evidence type="ECO:0000256" key="4">
    <source>
        <dbReference type="ARBA" id="ARBA00023015"/>
    </source>
</evidence>
<dbReference type="SMART" id="SM00906">
    <property type="entry name" value="Fungal_trans"/>
    <property type="match status" value="1"/>
</dbReference>
<sequence>MLWIKIKLKFLTEYVMSLQGSVATILGGCNQISGYTVFEVSTPELDCLHCRCITAFHWQTEASPDTDLSRCRFGRPFKRTHHSLLAYTALNGAMMSSAHSDHYMPSPHSDRAPVTQTTPAQQIDQTHLDNNDKLFFQPPITDRWPRQPGDFRDVPKRLSCDFCRRRKVKCDKRDPCGQCSISFQDCIYSERSKRASKKTKPATRSNAARKLKAMGGDESRPSSAVITAETATVSALSPPRIESSLGYLPSSPSNLATRKTDSEEIGKCATAHHFIEQGEIEFHGTSAERTFMEELMEKIGDSSVTHPRLPIHASVPGLFHSDARNSVDVPLPPRDQAMRLVEAALDAQVLLHIIHRPSFDFSFHMIYSLEPSEYSLRERRFLPLLYAVIAFGSLFIDPYGHRLGYDELITRASRYFIKSKQLQDIATCNDLVSLQAIVFKNLFLLYTTRAPICYTYLCTSMSVALRMGLHKSFHNTQDILSREISKRVFMALKLLSLEISACVGLPTLLNDEESDQELPLEVNDAYIQRGRAAKQPTNEICYASGSICYFRLQNILYRVLKDIYPRKGRASVEACGSMSYVVKVDTIRGIEQDLERWVKEIPLGYRLGTYYQDRAVQRPFLHYDIETSSQTKRQQSSRRSPFASACIQACQNIIDLCQDICRWGLMIEASWPTIRTLTSSLLTLYYLAIMHQDPEEEDLIYRALTTGRKLLQVMEKRSHQARRNIITSSLSIKFNHVREKLVKYELEAPTIRQCDPSSISEEYTAALGDRIYTLSSKRYLESRTCNPRLQNGSPNEGDRPSQPDSGYQDLNEASSQQQQHFADKTAKGNVELLPTPASTAFDASLKVEDSPDTGSVTVPNASDCCIPSVSRPMQGDCLMAGPTMELPQDGTNGSWMNAFDSTISSGTMHSPLRDLLGNITPNLDDVNDLSDLWDWF</sequence>
<dbReference type="PANTHER" id="PTHR47540">
    <property type="entry name" value="THIAMINE REPRESSIBLE GENES REGULATORY PROTEIN THI5"/>
    <property type="match status" value="1"/>
</dbReference>
<dbReference type="PROSITE" id="PS51257">
    <property type="entry name" value="PROKAR_LIPOPROTEIN"/>
    <property type="match status" value="1"/>
</dbReference>
<dbReference type="GO" id="GO:0043565">
    <property type="term" value="F:sequence-specific DNA binding"/>
    <property type="evidence" value="ECO:0007669"/>
    <property type="project" value="TreeGrafter"/>
</dbReference>
<dbReference type="SMART" id="SM00066">
    <property type="entry name" value="GAL4"/>
    <property type="match status" value="1"/>
</dbReference>
<keyword evidence="4" id="KW-0805">Transcription regulation</keyword>
<feature type="compositionally biased region" description="Polar residues" evidence="8">
    <location>
        <begin position="784"/>
        <end position="794"/>
    </location>
</feature>
<dbReference type="PANTHER" id="PTHR47540:SF1">
    <property type="entry name" value="ACTIVATOR OF STRESS GENES 1-RELATED"/>
    <property type="match status" value="1"/>
</dbReference>
<dbReference type="Pfam" id="PF04082">
    <property type="entry name" value="Fungal_trans"/>
    <property type="match status" value="1"/>
</dbReference>
<keyword evidence="11" id="KW-1185">Reference proteome</keyword>
<dbReference type="RefSeq" id="XP_006969973.1">
    <property type="nucleotide sequence ID" value="XM_006969911.1"/>
</dbReference>
<dbReference type="STRING" id="431241.G0RXL1"/>
<dbReference type="HOGENOM" id="CLU_010084_3_1_1"/>
<dbReference type="VEuPathDB" id="FungiDB:TRIREDRAFT_112643"/>
<dbReference type="SUPFAM" id="SSF57701">
    <property type="entry name" value="Zn2/Cys6 DNA-binding domain"/>
    <property type="match status" value="1"/>
</dbReference>
<accession>G0RXL1</accession>